<dbReference type="GO" id="GO:0019251">
    <property type="term" value="P:anaerobic cobalamin biosynthetic process"/>
    <property type="evidence" value="ECO:0007669"/>
    <property type="project" value="UniProtKB-UniRule"/>
</dbReference>
<evidence type="ECO:0000256" key="3">
    <source>
        <dbReference type="ARBA" id="ARBA00022679"/>
    </source>
</evidence>
<dbReference type="GO" id="GO:0016994">
    <property type="term" value="F:precorrin-6A reductase activity"/>
    <property type="evidence" value="ECO:0007669"/>
    <property type="project" value="InterPro"/>
</dbReference>
<keyword evidence="7" id="KW-1185">Reference proteome</keyword>
<dbReference type="NCBIfam" id="NF000849">
    <property type="entry name" value="PRK00075.1-1"/>
    <property type="match status" value="1"/>
</dbReference>
<comment type="function">
    <text evidence="5">Catalyzes the methylation of C-1 in cobalt-precorrin-5B to form cobalt-precorrin-6A.</text>
</comment>
<evidence type="ECO:0000256" key="4">
    <source>
        <dbReference type="ARBA" id="ARBA00022691"/>
    </source>
</evidence>
<evidence type="ECO:0000313" key="6">
    <source>
        <dbReference type="EMBL" id="KGN76356.1"/>
    </source>
</evidence>
<evidence type="ECO:0000256" key="1">
    <source>
        <dbReference type="ARBA" id="ARBA00022573"/>
    </source>
</evidence>
<evidence type="ECO:0000256" key="2">
    <source>
        <dbReference type="ARBA" id="ARBA00022603"/>
    </source>
</evidence>
<dbReference type="EMBL" id="JRFA01000002">
    <property type="protein sequence ID" value="KGN76356.1"/>
    <property type="molecule type" value="Genomic_DNA"/>
</dbReference>
<dbReference type="EC" id="2.1.1.195" evidence="5"/>
<keyword evidence="2 5" id="KW-0489">Methyltransferase</keyword>
<comment type="caution">
    <text evidence="6">The sequence shown here is derived from an EMBL/GenBank/DDBJ whole genome shotgun (WGS) entry which is preliminary data.</text>
</comment>
<keyword evidence="1 5" id="KW-0169">Cobalamin biosynthesis</keyword>
<organism evidence="6 7">
    <name type="scientific">Porphyromonas macacae</name>
    <dbReference type="NCBI Taxonomy" id="28115"/>
    <lineage>
        <taxon>Bacteria</taxon>
        <taxon>Pseudomonadati</taxon>
        <taxon>Bacteroidota</taxon>
        <taxon>Bacteroidia</taxon>
        <taxon>Bacteroidales</taxon>
        <taxon>Porphyromonadaceae</taxon>
        <taxon>Porphyromonas</taxon>
    </lineage>
</organism>
<evidence type="ECO:0000256" key="5">
    <source>
        <dbReference type="HAMAP-Rule" id="MF_00787"/>
    </source>
</evidence>
<dbReference type="InterPro" id="IPR036074">
    <property type="entry name" value="CbiD_sf"/>
</dbReference>
<dbReference type="InterPro" id="IPR003723">
    <property type="entry name" value="Precorrin-6x_reduct"/>
</dbReference>
<comment type="catalytic activity">
    <reaction evidence="5">
        <text>Co-precorrin-5B + S-adenosyl-L-methionine = Co-precorrin-6A + S-adenosyl-L-homocysteine</text>
        <dbReference type="Rhea" id="RHEA:26285"/>
        <dbReference type="ChEBI" id="CHEBI:57856"/>
        <dbReference type="ChEBI" id="CHEBI:59789"/>
        <dbReference type="ChEBI" id="CHEBI:60063"/>
        <dbReference type="ChEBI" id="CHEBI:60064"/>
        <dbReference type="EC" id="2.1.1.195"/>
    </reaction>
</comment>
<dbReference type="AlphaFoldDB" id="A0A0A2EBX6"/>
<comment type="pathway">
    <text evidence="5">Cofactor biosynthesis; adenosylcobalamin biosynthesis; cob(II)yrinate a,c-diamide from sirohydrochlorin (anaerobic route): step 6/10.</text>
</comment>
<dbReference type="NCBIfam" id="TIGR00312">
    <property type="entry name" value="cbiD"/>
    <property type="match status" value="1"/>
</dbReference>
<comment type="similarity">
    <text evidence="5">Belongs to the CbiD family.</text>
</comment>
<dbReference type="SUPFAM" id="SSF111342">
    <property type="entry name" value="CbiD-like"/>
    <property type="match status" value="1"/>
</dbReference>
<dbReference type="Proteomes" id="UP000030103">
    <property type="component" value="Unassembled WGS sequence"/>
</dbReference>
<protein>
    <recommendedName>
        <fullName evidence="5">Cobalt-precorrin-5B C(1)-methyltransferase</fullName>
        <ecNumber evidence="5">2.1.1.195</ecNumber>
    </recommendedName>
    <alternativeName>
        <fullName evidence="5">Cobalt-precorrin-6A synthase</fullName>
    </alternativeName>
</protein>
<dbReference type="GO" id="GO:0043780">
    <property type="term" value="F:cobalt-precorrin-5B C1-methyltransferase activity"/>
    <property type="evidence" value="ECO:0007669"/>
    <property type="project" value="RHEA"/>
</dbReference>
<keyword evidence="4 5" id="KW-0949">S-adenosyl-L-methionine</keyword>
<accession>A0A0A2EBX6</accession>
<dbReference type="Pfam" id="PF01888">
    <property type="entry name" value="CbiD"/>
    <property type="match status" value="1"/>
</dbReference>
<dbReference type="STRING" id="28115.HQ47_00795"/>
<dbReference type="eggNOG" id="COG2099">
    <property type="taxonomic scope" value="Bacteria"/>
</dbReference>
<dbReference type="GO" id="GO:0032259">
    <property type="term" value="P:methylation"/>
    <property type="evidence" value="ECO:0007669"/>
    <property type="project" value="UniProtKB-KW"/>
</dbReference>
<dbReference type="OrthoDB" id="6439987at2"/>
<dbReference type="Gene3D" id="3.30.2110.10">
    <property type="entry name" value="CbiD-like"/>
    <property type="match status" value="1"/>
</dbReference>
<reference evidence="6 7" key="1">
    <citation type="submission" date="2014-09" db="EMBL/GenBank/DDBJ databases">
        <title>Draft Genome Sequence of Porphyromonas macacae COT-192_OH2859.</title>
        <authorList>
            <person name="Wallis C."/>
            <person name="Deusch O."/>
            <person name="O'Flynn C."/>
            <person name="Davis I."/>
            <person name="Horsfall A."/>
            <person name="Kirkwood N."/>
            <person name="Harris S."/>
            <person name="Eisen J.A."/>
            <person name="Coil D.A."/>
            <person name="Darling A.E."/>
            <person name="Jospin G."/>
            <person name="Alexiev A."/>
        </authorList>
    </citation>
    <scope>NUCLEOTIDE SEQUENCE [LARGE SCALE GENOMIC DNA]</scope>
    <source>
        <strain evidence="7">COT-192 OH2859</strain>
    </source>
</reference>
<dbReference type="PANTHER" id="PTHR35863">
    <property type="entry name" value="COBALT-PRECORRIN-5B C(1)-METHYLTRANSFERASE"/>
    <property type="match status" value="1"/>
</dbReference>
<dbReference type="Pfam" id="PF02571">
    <property type="entry name" value="CbiJ"/>
    <property type="match status" value="1"/>
</dbReference>
<dbReference type="PROSITE" id="PS51014">
    <property type="entry name" value="COBK_CBIJ"/>
    <property type="match status" value="1"/>
</dbReference>
<dbReference type="HAMAP" id="MF_00787">
    <property type="entry name" value="CbiD"/>
    <property type="match status" value="1"/>
</dbReference>
<keyword evidence="3 5" id="KW-0808">Transferase</keyword>
<proteinExistence type="inferred from homology"/>
<dbReference type="RefSeq" id="WP_036872603.1">
    <property type="nucleotide sequence ID" value="NZ_JBGYTE010000011.1"/>
</dbReference>
<gene>
    <name evidence="5" type="primary">cbiD</name>
    <name evidence="6" type="ORF">HQ47_00795</name>
</gene>
<dbReference type="PANTHER" id="PTHR35863:SF1">
    <property type="entry name" value="COBALT-PRECORRIN-5B C(1)-METHYLTRANSFERASE"/>
    <property type="match status" value="1"/>
</dbReference>
<dbReference type="InterPro" id="IPR002748">
    <property type="entry name" value="CbiD"/>
</dbReference>
<evidence type="ECO:0000313" key="7">
    <source>
        <dbReference type="Proteomes" id="UP000030103"/>
    </source>
</evidence>
<sequence>MILIFGGTTEGRIAVQVAEEAEKPFIYSTFGPEQKIELVNGRRHIGPMEPENMIDCIRKNNVQLIIDAAHPFAKNLHKNIEEVAITTQLNVIRLERNYAEKEQNNPNIIYTTGYPEALAYLLKEGEKQVLFLTGLHTIPHFKEYWEKYPKRCTFRVLDRDSSRNEACEYGIKPDRLIFFNNETQDEDLNRLPVPDIIVSKESGSSGYFENKIKFADAAGAKLLVVSRPTLPKEWTEVFGPYGLRLAIDRLYPDFFDLHCGYTTGSCATAATKAAMMTLCGLTVNEKVSIKLPNGEPIEIPVKEIRKEGDRCSATVIKVSGDDPDVTNGEEIISSVRFIQEEGIHFKAGKGVGTVTLPGLGLPVGGPAINKVPKEMMTAEVMGLLKEHPHTGGVEITVSVPSGEELANKTFNPRLGVVGGISIIGTSGIVKPFSHEAFVSSIKKEMQVALALGEKQIILNSGARSEKTMKELFPQALTNAFVHYGNYIGETLALASELDVKEVSMGLMIGKAVKLAEGHADTHSRKVQMNLEFIKQLAHESLCLSETIERIDKLVMARELLELIPLSDPFYNTLLSHCMDVCRQFYPHGTLNLYLIHDKGQVIARQTNSQT</sequence>
<name>A0A0A2EBX6_9PORP</name>
<dbReference type="UniPathway" id="UPA00148">
    <property type="reaction ID" value="UER00227"/>
</dbReference>
<dbReference type="eggNOG" id="COG1903">
    <property type="taxonomic scope" value="Bacteria"/>
</dbReference>